<dbReference type="EMBL" id="VZRZ01000138">
    <property type="protein sequence ID" value="NWW69688.1"/>
    <property type="molecule type" value="Genomic_DNA"/>
</dbReference>
<keyword evidence="6" id="KW-1185">Reference proteome</keyword>
<reference evidence="5 6" key="1">
    <citation type="submission" date="2019-09" db="EMBL/GenBank/DDBJ databases">
        <title>Bird 10,000 Genomes (B10K) Project - Family phase.</title>
        <authorList>
            <person name="Zhang G."/>
        </authorList>
    </citation>
    <scope>NUCLEOTIDE SEQUENCE [LARGE SCALE GENOMIC DNA]</scope>
    <source>
        <strain evidence="5">B10K-DU-029-53</strain>
    </source>
</reference>
<feature type="compositionally biased region" description="Pro residues" evidence="3">
    <location>
        <begin position="433"/>
        <end position="444"/>
    </location>
</feature>
<evidence type="ECO:0000259" key="4">
    <source>
        <dbReference type="PROSITE" id="PS50102"/>
    </source>
</evidence>
<evidence type="ECO:0000256" key="3">
    <source>
        <dbReference type="SAM" id="MobiDB-lite"/>
    </source>
</evidence>
<evidence type="ECO:0000313" key="5">
    <source>
        <dbReference type="EMBL" id="NWW69688.1"/>
    </source>
</evidence>
<evidence type="ECO:0000313" key="6">
    <source>
        <dbReference type="Proteomes" id="UP000580879"/>
    </source>
</evidence>
<name>A0A7K6Q7S3_9PASS</name>
<proteinExistence type="predicted"/>
<comment type="caution">
    <text evidence="5">The sequence shown here is derived from an EMBL/GenBank/DDBJ whole genome shotgun (WGS) entry which is preliminary data.</text>
</comment>
<dbReference type="InterPro" id="IPR000504">
    <property type="entry name" value="RRM_dom"/>
</dbReference>
<dbReference type="InterPro" id="IPR050502">
    <property type="entry name" value="Euk_RNA-bind_prot"/>
</dbReference>
<dbReference type="PANTHER" id="PTHR48025:SF1">
    <property type="entry name" value="RRM DOMAIN-CONTAINING PROTEIN"/>
    <property type="match status" value="1"/>
</dbReference>
<protein>
    <submittedName>
        <fullName evidence="5">RAVR2 protein</fullName>
    </submittedName>
</protein>
<dbReference type="PANTHER" id="PTHR48025">
    <property type="entry name" value="OS02G0815200 PROTEIN"/>
    <property type="match status" value="1"/>
</dbReference>
<feature type="region of interest" description="Disordered" evidence="3">
    <location>
        <begin position="401"/>
        <end position="479"/>
    </location>
</feature>
<accession>A0A7K6Q7S3</accession>
<feature type="domain" description="RRM" evidence="4">
    <location>
        <begin position="60"/>
        <end position="138"/>
    </location>
</feature>
<dbReference type="Pfam" id="PF00076">
    <property type="entry name" value="RRM_1"/>
    <property type="match status" value="1"/>
</dbReference>
<dbReference type="Gene3D" id="3.30.70.330">
    <property type="match status" value="3"/>
</dbReference>
<dbReference type="SUPFAM" id="SSF54928">
    <property type="entry name" value="RNA-binding domain, RBD"/>
    <property type="match status" value="2"/>
</dbReference>
<feature type="non-terminal residue" evidence="5">
    <location>
        <position position="555"/>
    </location>
</feature>
<keyword evidence="1 2" id="KW-0694">RNA-binding</keyword>
<dbReference type="InterPro" id="IPR012677">
    <property type="entry name" value="Nucleotide-bd_a/b_plait_sf"/>
</dbReference>
<evidence type="ECO:0000256" key="2">
    <source>
        <dbReference type="PROSITE-ProRule" id="PRU00176"/>
    </source>
</evidence>
<organism evidence="5 6">
    <name type="scientific">Climacteris rufus</name>
    <name type="common">rufous treecreeper</name>
    <dbReference type="NCBI Taxonomy" id="47695"/>
    <lineage>
        <taxon>Eukaryota</taxon>
        <taxon>Metazoa</taxon>
        <taxon>Chordata</taxon>
        <taxon>Craniata</taxon>
        <taxon>Vertebrata</taxon>
        <taxon>Euteleostomi</taxon>
        <taxon>Archelosauria</taxon>
        <taxon>Archosauria</taxon>
        <taxon>Dinosauria</taxon>
        <taxon>Saurischia</taxon>
        <taxon>Theropoda</taxon>
        <taxon>Coelurosauria</taxon>
        <taxon>Aves</taxon>
        <taxon>Neognathae</taxon>
        <taxon>Neoaves</taxon>
        <taxon>Telluraves</taxon>
        <taxon>Australaves</taxon>
        <taxon>Passeriformes</taxon>
        <taxon>Climacteridae</taxon>
        <taxon>Climacteris</taxon>
    </lineage>
</organism>
<sequence length="555" mass="59851">QEIHDLFKDYEIKYCYVDRNKRTAFVTLLNGEQAQSAIRKFHQHCLRGKEISVQLQPTDALLCITNLPTALSREEFEELVRAYGNVERCFLVYSEATGHSKGYGFVEYMKKDSAAKARLELLGKQLEDSTLFAQWMDVNQLTTNLIHSKCLCVEKLQKDCADSKELIQAFSLKYKPVFCQFAQDEDGGSGDFAVIEYESAEQAESVRGAMDGLPIHGRRLQVSFCAPGAPGRSTLAALIAAQRMMRNNRKGLLPEPNPVQIMKSFNNPAMLQMLLQPQLRGHAVKPVLGASAGLPHLINSAVGPPFLQLNKVHQTSLLGSTSNLLMQSPAHLPLPQQQLMKIENIQANSKPGLLGEPPTMLLQTVLGIGVMPAVSSGLGARGEALKSAAAAGLGMLPFLPKQQQQQQQQQQHHIVAGPSSAADPAGPEGSAPAPRPCLPGPPGALRPGLSSAPSPPHGTDTALRTPLKKQTSLLGDPPKEIRLSTNPYLNLASVLPGICLPAIASKASSPAQQTSLPNSIMDAAVSQGTASQHAMENYFTYSQQPGEYPQVGVAQ</sequence>
<dbReference type="OrthoDB" id="639027at2759"/>
<feature type="domain" description="RRM" evidence="4">
    <location>
        <begin position="149"/>
        <end position="227"/>
    </location>
</feature>
<dbReference type="FunFam" id="3.30.70.330:FF:000116">
    <property type="entry name" value="Putative ribonucleoprotein PTB-binding 1"/>
    <property type="match status" value="1"/>
</dbReference>
<dbReference type="SMART" id="SM00360">
    <property type="entry name" value="RRM"/>
    <property type="match status" value="3"/>
</dbReference>
<gene>
    <name evidence="5" type="primary">Raver2</name>
    <name evidence="5" type="ORF">CLIRUF_R05259</name>
</gene>
<dbReference type="PROSITE" id="PS50102">
    <property type="entry name" value="RRM"/>
    <property type="match status" value="2"/>
</dbReference>
<feature type="compositionally biased region" description="Low complexity" evidence="3">
    <location>
        <begin position="402"/>
        <end position="432"/>
    </location>
</feature>
<dbReference type="AlphaFoldDB" id="A0A7K6Q7S3"/>
<dbReference type="InterPro" id="IPR035979">
    <property type="entry name" value="RBD_domain_sf"/>
</dbReference>
<dbReference type="GO" id="GO:0003729">
    <property type="term" value="F:mRNA binding"/>
    <property type="evidence" value="ECO:0007669"/>
    <property type="project" value="TreeGrafter"/>
</dbReference>
<dbReference type="FunFam" id="3.30.70.330:FF:000100">
    <property type="entry name" value="Putative ribonucleoprotein PTB-binding 1"/>
    <property type="match status" value="1"/>
</dbReference>
<dbReference type="Proteomes" id="UP000580879">
    <property type="component" value="Unassembled WGS sequence"/>
</dbReference>
<feature type="non-terminal residue" evidence="5">
    <location>
        <position position="1"/>
    </location>
</feature>
<evidence type="ECO:0000256" key="1">
    <source>
        <dbReference type="ARBA" id="ARBA00022884"/>
    </source>
</evidence>